<reference evidence="2" key="1">
    <citation type="submission" date="2020-06" db="EMBL/GenBank/DDBJ databases">
        <authorList>
            <person name="Li T."/>
            <person name="Hu X."/>
            <person name="Zhang T."/>
            <person name="Song X."/>
            <person name="Zhang H."/>
            <person name="Dai N."/>
            <person name="Sheng W."/>
            <person name="Hou X."/>
            <person name="Wei L."/>
        </authorList>
    </citation>
    <scope>NUCLEOTIDE SEQUENCE</scope>
    <source>
        <strain evidence="2">G02</strain>
        <tissue evidence="2">Leaf</tissue>
    </source>
</reference>
<proteinExistence type="predicted"/>
<sequence>MDSDSQSPGVCQRLIDFILSVLNGSTVPPGLVQVPIEGDSSRNGKSSARPIDKHNGYVDSGIVIEFRHKDGSESWTQINERGDSVRAPKRDGLLPNGVDRKERNKNHFAPSIDHKIRKQVQGKELQELEASAGRDARSTVLKKNVTVKESEVEVERVKTKEATRVNNQPHEDTKPRTPRRLGPLLSMASNINEKSDAYIQRRKKAMSRNYSLDPERS</sequence>
<feature type="compositionally biased region" description="Basic and acidic residues" evidence="1">
    <location>
        <begin position="159"/>
        <end position="175"/>
    </location>
</feature>
<name>A0AAW2UTY8_SESRA</name>
<protein>
    <submittedName>
        <fullName evidence="2">Uncharacterized protein</fullName>
    </submittedName>
</protein>
<reference evidence="2" key="2">
    <citation type="journal article" date="2024" name="Plant">
        <title>Genomic evolution and insights into agronomic trait innovations of Sesamum species.</title>
        <authorList>
            <person name="Miao H."/>
            <person name="Wang L."/>
            <person name="Qu L."/>
            <person name="Liu H."/>
            <person name="Sun Y."/>
            <person name="Le M."/>
            <person name="Wang Q."/>
            <person name="Wei S."/>
            <person name="Zheng Y."/>
            <person name="Lin W."/>
            <person name="Duan Y."/>
            <person name="Cao H."/>
            <person name="Xiong S."/>
            <person name="Wang X."/>
            <person name="Wei L."/>
            <person name="Li C."/>
            <person name="Ma Q."/>
            <person name="Ju M."/>
            <person name="Zhao R."/>
            <person name="Li G."/>
            <person name="Mu C."/>
            <person name="Tian Q."/>
            <person name="Mei H."/>
            <person name="Zhang T."/>
            <person name="Gao T."/>
            <person name="Zhang H."/>
        </authorList>
    </citation>
    <scope>NUCLEOTIDE SEQUENCE</scope>
    <source>
        <strain evidence="2">G02</strain>
    </source>
</reference>
<organism evidence="2">
    <name type="scientific">Sesamum radiatum</name>
    <name type="common">Black benniseed</name>
    <dbReference type="NCBI Taxonomy" id="300843"/>
    <lineage>
        <taxon>Eukaryota</taxon>
        <taxon>Viridiplantae</taxon>
        <taxon>Streptophyta</taxon>
        <taxon>Embryophyta</taxon>
        <taxon>Tracheophyta</taxon>
        <taxon>Spermatophyta</taxon>
        <taxon>Magnoliopsida</taxon>
        <taxon>eudicotyledons</taxon>
        <taxon>Gunneridae</taxon>
        <taxon>Pentapetalae</taxon>
        <taxon>asterids</taxon>
        <taxon>lamiids</taxon>
        <taxon>Lamiales</taxon>
        <taxon>Pedaliaceae</taxon>
        <taxon>Sesamum</taxon>
    </lineage>
</organism>
<accession>A0AAW2UTY8</accession>
<comment type="caution">
    <text evidence="2">The sequence shown here is derived from an EMBL/GenBank/DDBJ whole genome shotgun (WGS) entry which is preliminary data.</text>
</comment>
<feature type="region of interest" description="Disordered" evidence="1">
    <location>
        <begin position="159"/>
        <end position="196"/>
    </location>
</feature>
<evidence type="ECO:0000313" key="2">
    <source>
        <dbReference type="EMBL" id="KAL0419942.1"/>
    </source>
</evidence>
<feature type="region of interest" description="Disordered" evidence="1">
    <location>
        <begin position="80"/>
        <end position="104"/>
    </location>
</feature>
<dbReference type="AlphaFoldDB" id="A0AAW2UTY8"/>
<gene>
    <name evidence="2" type="ORF">Sradi_1407700</name>
</gene>
<dbReference type="EMBL" id="JACGWJ010000005">
    <property type="protein sequence ID" value="KAL0419942.1"/>
    <property type="molecule type" value="Genomic_DNA"/>
</dbReference>
<feature type="region of interest" description="Disordered" evidence="1">
    <location>
        <begin position="33"/>
        <end position="54"/>
    </location>
</feature>
<evidence type="ECO:0000256" key="1">
    <source>
        <dbReference type="SAM" id="MobiDB-lite"/>
    </source>
</evidence>
<feature type="compositionally biased region" description="Basic and acidic residues" evidence="1">
    <location>
        <begin position="80"/>
        <end position="102"/>
    </location>
</feature>